<evidence type="ECO:0000256" key="1">
    <source>
        <dbReference type="SAM" id="Phobius"/>
    </source>
</evidence>
<dbReference type="OrthoDB" id="7594599at2"/>
<evidence type="ECO:0000313" key="2">
    <source>
        <dbReference type="EMBL" id="SMF24467.1"/>
    </source>
</evidence>
<protein>
    <submittedName>
        <fullName evidence="2">Uncharacterized protein</fullName>
    </submittedName>
</protein>
<dbReference type="EMBL" id="FXAF01000005">
    <property type="protein sequence ID" value="SMF24467.1"/>
    <property type="molecule type" value="Genomic_DNA"/>
</dbReference>
<dbReference type="Proteomes" id="UP000192903">
    <property type="component" value="Unassembled WGS sequence"/>
</dbReference>
<keyword evidence="1" id="KW-0472">Membrane</keyword>
<feature type="transmembrane region" description="Helical" evidence="1">
    <location>
        <begin position="5"/>
        <end position="25"/>
    </location>
</feature>
<name>A0A1X7DZD0_9HYPH</name>
<keyword evidence="1" id="KW-1133">Transmembrane helix</keyword>
<proteinExistence type="predicted"/>
<feature type="transmembrane region" description="Helical" evidence="1">
    <location>
        <begin position="114"/>
        <end position="132"/>
    </location>
</feature>
<keyword evidence="3" id="KW-1185">Reference proteome</keyword>
<evidence type="ECO:0000313" key="3">
    <source>
        <dbReference type="Proteomes" id="UP000192903"/>
    </source>
</evidence>
<dbReference type="STRING" id="464029.SAMN02982989_3234"/>
<dbReference type="RefSeq" id="WP_085421385.1">
    <property type="nucleotide sequence ID" value="NZ_FXAF01000005.1"/>
</dbReference>
<accession>A0A1X7DZD0</accession>
<gene>
    <name evidence="2" type="ORF">SAMN02982989_3234</name>
</gene>
<sequence length="199" mass="22745">MQLRLISAIFIFVGSYLPLSLILLAQNVDYERLNQEICWKFWEQGCSLLLNNPGFALGIFGACILCFIVTLVALTLVQPKHEIQLTEVKHVPADLMNYTLPYVVSFMSIDYQETGKFVGFLIFLGWMFWITYRSGQIILNPILIAFGWRLYDLSYRFVGDATEHTSNALVYGAVAAGERHRQVAIQDILIIKPNRNMDD</sequence>
<keyword evidence="1" id="KW-0812">Transmembrane</keyword>
<feature type="transmembrane region" description="Helical" evidence="1">
    <location>
        <begin position="55"/>
        <end position="77"/>
    </location>
</feature>
<reference evidence="3" key="1">
    <citation type="submission" date="2017-04" db="EMBL/GenBank/DDBJ databases">
        <authorList>
            <person name="Varghese N."/>
            <person name="Submissions S."/>
        </authorList>
    </citation>
    <scope>NUCLEOTIDE SEQUENCE [LARGE SCALE GENOMIC DNA]</scope>
    <source>
        <strain evidence="3">B4P</strain>
    </source>
</reference>
<dbReference type="AlphaFoldDB" id="A0A1X7DZD0"/>
<organism evidence="2 3">
    <name type="scientific">Xaviernesmea oryzae</name>
    <dbReference type="NCBI Taxonomy" id="464029"/>
    <lineage>
        <taxon>Bacteria</taxon>
        <taxon>Pseudomonadati</taxon>
        <taxon>Pseudomonadota</taxon>
        <taxon>Alphaproteobacteria</taxon>
        <taxon>Hyphomicrobiales</taxon>
        <taxon>Rhizobiaceae</taxon>
        <taxon>Rhizobium/Agrobacterium group</taxon>
        <taxon>Xaviernesmea</taxon>
    </lineage>
</organism>